<comment type="caution">
    <text evidence="1">The sequence shown here is derived from an EMBL/GenBank/DDBJ whole genome shotgun (WGS) entry which is preliminary data.</text>
</comment>
<organism evidence="1 2">
    <name type="scientific">Rossellomorea vietnamensis</name>
    <dbReference type="NCBI Taxonomy" id="218284"/>
    <lineage>
        <taxon>Bacteria</taxon>
        <taxon>Bacillati</taxon>
        <taxon>Bacillota</taxon>
        <taxon>Bacilli</taxon>
        <taxon>Bacillales</taxon>
        <taxon>Bacillaceae</taxon>
        <taxon>Rossellomorea</taxon>
    </lineage>
</organism>
<evidence type="ECO:0000313" key="1">
    <source>
        <dbReference type="EMBL" id="TYR72658.1"/>
    </source>
</evidence>
<protein>
    <submittedName>
        <fullName evidence="1">Type II toxin-antitoxin system HicA family toxin</fullName>
    </submittedName>
</protein>
<dbReference type="SUPFAM" id="SSF54786">
    <property type="entry name" value="YcfA/nrd intein domain"/>
    <property type="match status" value="1"/>
</dbReference>
<evidence type="ECO:0000313" key="2">
    <source>
        <dbReference type="Proteomes" id="UP000323317"/>
    </source>
</evidence>
<name>A0A5D4K5W6_9BACI</name>
<accession>A0A5D4K5W6</accession>
<dbReference type="Proteomes" id="UP000323317">
    <property type="component" value="Unassembled WGS sequence"/>
</dbReference>
<dbReference type="EMBL" id="VTEH01000028">
    <property type="protein sequence ID" value="TYR72658.1"/>
    <property type="molecule type" value="Genomic_DNA"/>
</dbReference>
<reference evidence="1 2" key="1">
    <citation type="submission" date="2019-08" db="EMBL/GenBank/DDBJ databases">
        <title>Bacillus genomes from the desert of Cuatro Cienegas, Coahuila.</title>
        <authorList>
            <person name="Olmedo-Alvarez G."/>
        </authorList>
    </citation>
    <scope>NUCLEOTIDE SEQUENCE [LARGE SCALE GENOMIC DNA]</scope>
    <source>
        <strain evidence="1 2">CH40_1T</strain>
    </source>
</reference>
<sequence>MTSIDKILAKMKRQPRGITFKEAERVLIIYYGYTLVRSRGSHLYFRNDAGDLIMVITYVNEILDRVGE</sequence>
<proteinExistence type="predicted"/>
<dbReference type="AlphaFoldDB" id="A0A5D4K5W6"/>
<gene>
    <name evidence="1" type="ORF">FZC79_21765</name>
</gene>